<dbReference type="CDD" id="cd04600">
    <property type="entry name" value="CBS_pair_HPP_assoc"/>
    <property type="match status" value="1"/>
</dbReference>
<dbReference type="PANTHER" id="PTHR33741:SF5">
    <property type="entry name" value="TRANSMEMBRANE PROTEIN DDB_G0269096-RELATED"/>
    <property type="match status" value="1"/>
</dbReference>
<evidence type="ECO:0000256" key="1">
    <source>
        <dbReference type="PROSITE-ProRule" id="PRU00703"/>
    </source>
</evidence>
<keyword evidence="3" id="KW-0812">Transmembrane</keyword>
<dbReference type="PROSITE" id="PS51371">
    <property type="entry name" value="CBS"/>
    <property type="match status" value="2"/>
</dbReference>
<feature type="region of interest" description="Disordered" evidence="2">
    <location>
        <begin position="379"/>
        <end position="407"/>
    </location>
</feature>
<reference evidence="5 6" key="1">
    <citation type="submission" date="2023-07" db="EMBL/GenBank/DDBJ databases">
        <title>Genomic Encyclopedia of Type Strains, Phase IV (KMG-IV): sequencing the most valuable type-strain genomes for metagenomic binning, comparative biology and taxonomic classification.</title>
        <authorList>
            <person name="Goeker M."/>
        </authorList>
    </citation>
    <scope>NUCLEOTIDE SEQUENCE [LARGE SCALE GENOMIC DNA]</scope>
    <source>
        <strain evidence="5 6">DSM 19013</strain>
    </source>
</reference>
<keyword evidence="3" id="KW-0472">Membrane</keyword>
<keyword evidence="6" id="KW-1185">Reference proteome</keyword>
<name>A0ABU0I5K5_9HYPH</name>
<feature type="domain" description="CBS" evidence="4">
    <location>
        <begin position="237"/>
        <end position="299"/>
    </location>
</feature>
<dbReference type="Gene3D" id="3.10.580.10">
    <property type="entry name" value="CBS-domain"/>
    <property type="match status" value="1"/>
</dbReference>
<keyword evidence="1" id="KW-0129">CBS domain</keyword>
<comment type="caution">
    <text evidence="5">The sequence shown here is derived from an EMBL/GenBank/DDBJ whole genome shotgun (WGS) entry which is preliminary data.</text>
</comment>
<dbReference type="Pfam" id="PF04982">
    <property type="entry name" value="TM_HPP"/>
    <property type="match status" value="1"/>
</dbReference>
<evidence type="ECO:0000256" key="3">
    <source>
        <dbReference type="SAM" id="Phobius"/>
    </source>
</evidence>
<feature type="transmembrane region" description="Helical" evidence="3">
    <location>
        <begin position="72"/>
        <end position="93"/>
    </location>
</feature>
<evidence type="ECO:0000259" key="4">
    <source>
        <dbReference type="PROSITE" id="PS51371"/>
    </source>
</evidence>
<dbReference type="Proteomes" id="UP001231124">
    <property type="component" value="Unassembled WGS sequence"/>
</dbReference>
<dbReference type="InterPro" id="IPR007065">
    <property type="entry name" value="HPP"/>
</dbReference>
<evidence type="ECO:0000313" key="5">
    <source>
        <dbReference type="EMBL" id="MDQ0449902.1"/>
    </source>
</evidence>
<dbReference type="RefSeq" id="WP_307354466.1">
    <property type="nucleotide sequence ID" value="NZ_JAUSVP010000019.1"/>
</dbReference>
<protein>
    <submittedName>
        <fullName evidence="5">CBS domain-containing membrane protein</fullName>
    </submittedName>
</protein>
<dbReference type="Pfam" id="PF00571">
    <property type="entry name" value="CBS"/>
    <property type="match status" value="2"/>
</dbReference>
<dbReference type="SUPFAM" id="SSF54631">
    <property type="entry name" value="CBS-domain pair"/>
    <property type="match status" value="1"/>
</dbReference>
<feature type="transmembrane region" description="Helical" evidence="3">
    <location>
        <begin position="142"/>
        <end position="163"/>
    </location>
</feature>
<evidence type="ECO:0000256" key="2">
    <source>
        <dbReference type="SAM" id="MobiDB-lite"/>
    </source>
</evidence>
<sequence length="407" mass="42309">MPHRLLALLVPRMPQASVQERFRAACGALLGLLCTGLTVRSAIGTAAAWPLLIAPMGASAVLLFAVPSSPLAQPWSILGGNCVAALVGVTAAAQIGDPMIAGAVAVSVAIALMMLLGCLHPPSGAVALTAVLGGPSIRDLGYAFVAWPVGLNSALLLGCALVFNNLTGRRYPHAPAQAAAPDAAMGPGLTAADIDAALSQFDEVLDIDRGDLQAILRQAQVHASLRRSGQTTCGALLSRRVQAIAPDAPLREALDLLRHHRVTMVPVTDEGARVLGVVSLTDLIDKTVGWERKAPRLDLRQRLALMAQRGRAPHGSVRDVMTTGFVALPAETVAGKAALLMTQAGLHHAPVVDGDGRLIGVVAQMDLIDAMLADMASARDGEHSETAQGRAQPRDIPLPRIVSLRSP</sequence>
<dbReference type="InterPro" id="IPR058581">
    <property type="entry name" value="TM_HPP"/>
</dbReference>
<dbReference type="PANTHER" id="PTHR33741">
    <property type="entry name" value="TRANSMEMBRANE PROTEIN DDB_G0269096-RELATED"/>
    <property type="match status" value="1"/>
</dbReference>
<organism evidence="5 6">
    <name type="scientific">Methylobacterium aerolatum</name>
    <dbReference type="NCBI Taxonomy" id="418708"/>
    <lineage>
        <taxon>Bacteria</taxon>
        <taxon>Pseudomonadati</taxon>
        <taxon>Pseudomonadota</taxon>
        <taxon>Alphaproteobacteria</taxon>
        <taxon>Hyphomicrobiales</taxon>
        <taxon>Methylobacteriaceae</taxon>
        <taxon>Methylobacterium</taxon>
    </lineage>
</organism>
<dbReference type="EMBL" id="JAUSVP010000019">
    <property type="protein sequence ID" value="MDQ0449902.1"/>
    <property type="molecule type" value="Genomic_DNA"/>
</dbReference>
<dbReference type="SMART" id="SM00116">
    <property type="entry name" value="CBS"/>
    <property type="match status" value="2"/>
</dbReference>
<accession>A0ABU0I5K5</accession>
<keyword evidence="3" id="KW-1133">Transmembrane helix</keyword>
<feature type="transmembrane region" description="Helical" evidence="3">
    <location>
        <begin position="100"/>
        <end position="122"/>
    </location>
</feature>
<feature type="domain" description="CBS" evidence="4">
    <location>
        <begin position="321"/>
        <end position="377"/>
    </location>
</feature>
<gene>
    <name evidence="5" type="ORF">QO012_004426</name>
</gene>
<dbReference type="InterPro" id="IPR000644">
    <property type="entry name" value="CBS_dom"/>
</dbReference>
<dbReference type="InterPro" id="IPR046342">
    <property type="entry name" value="CBS_dom_sf"/>
</dbReference>
<evidence type="ECO:0000313" key="6">
    <source>
        <dbReference type="Proteomes" id="UP001231124"/>
    </source>
</evidence>
<proteinExistence type="predicted"/>